<proteinExistence type="predicted"/>
<dbReference type="Proteomes" id="UP000001940">
    <property type="component" value="Chromosome I"/>
</dbReference>
<evidence type="ECO:0000313" key="4">
    <source>
        <dbReference type="Proteomes" id="UP000001940"/>
    </source>
</evidence>
<feature type="domain" description="T20D4.11-like" evidence="2">
    <location>
        <begin position="28"/>
        <end position="166"/>
    </location>
</feature>
<evidence type="ECO:0000313" key="3">
    <source>
        <dbReference type="EMBL" id="CCD68133.1"/>
    </source>
</evidence>
<dbReference type="PANTHER" id="PTHR31897:SF10">
    <property type="entry name" value="DUF19 DOMAIN-CONTAINING PROTEIN"/>
    <property type="match status" value="1"/>
</dbReference>
<dbReference type="Bgee" id="WBGene00021274">
    <property type="expression patterns" value="Expressed in larva and 1 other cell type or tissue"/>
</dbReference>
<dbReference type="FunCoup" id="Q9N475">
    <property type="interactions" value="268"/>
</dbReference>
<sequence>MSLTHFLFVFVSFSIAFSDDCDGHYDLEYGCNKLSLDLIRDWISNKPLPSVKAAQSLYSDCRRALSCTKSLNCDKKDNEISKKITDLDELCNGIGAFGSWFGYCIPKIQNAITLMEWPCLSHWNNAAQLPTCEYFEADNECKTMPIENICGPRAVKEMLDNENFIREYFGCNRIYKPSNNSSNSLKIKISGNPNSK</sequence>
<dbReference type="HOGENOM" id="CLU_095085_0_0_1"/>
<dbReference type="PaxDb" id="6239-Y23H5B.3"/>
<dbReference type="PANTHER" id="PTHR31897">
    <property type="entry name" value="PROTEIN CBG17011-RELATED"/>
    <property type="match status" value="1"/>
</dbReference>
<dbReference type="WormBase" id="Y23H5B.3">
    <property type="protein sequence ID" value="CE23007"/>
    <property type="gene ID" value="WBGene00021274"/>
</dbReference>
<dbReference type="RefSeq" id="NP_490993.1">
    <property type="nucleotide sequence ID" value="NM_058592.1"/>
</dbReference>
<keyword evidence="1" id="KW-0732">Signal</keyword>
<evidence type="ECO:0000259" key="2">
    <source>
        <dbReference type="Pfam" id="PF01579"/>
    </source>
</evidence>
<feature type="chain" id="PRO_5004330340" evidence="1">
    <location>
        <begin position="19"/>
        <end position="196"/>
    </location>
</feature>
<dbReference type="GeneID" id="189526"/>
<dbReference type="AGR" id="WB:WBGene00021274"/>
<evidence type="ECO:0000313" key="5">
    <source>
        <dbReference type="WormBase" id="Y23H5B.3"/>
    </source>
</evidence>
<gene>
    <name evidence="3" type="ORF">CELE_Y23H5B.3</name>
    <name evidence="3 5" type="ORF">Y23H5B.3</name>
</gene>
<dbReference type="UCSC" id="Y23H5B.3">
    <property type="organism name" value="c. elegans"/>
</dbReference>
<evidence type="ECO:0000256" key="1">
    <source>
        <dbReference type="SAM" id="SignalP"/>
    </source>
</evidence>
<accession>Q9N475</accession>
<dbReference type="CTD" id="189526"/>
<dbReference type="PhylomeDB" id="Q9N475"/>
<reference evidence="3 4" key="1">
    <citation type="journal article" date="1998" name="Science">
        <title>Genome sequence of the nematode C. elegans: a platform for investigating biology.</title>
        <authorList>
            <consortium name="The C. elegans sequencing consortium"/>
            <person name="Sulson J.E."/>
            <person name="Waterston R."/>
        </authorList>
    </citation>
    <scope>NUCLEOTIDE SEQUENCE [LARGE SCALE GENOMIC DNA]</scope>
    <source>
        <strain evidence="3 4">Bristol N2</strain>
    </source>
</reference>
<feature type="signal peptide" evidence="1">
    <location>
        <begin position="1"/>
        <end position="18"/>
    </location>
</feature>
<keyword evidence="4" id="KW-1185">Reference proteome</keyword>
<dbReference type="KEGG" id="cel:CELE_Y23H5B.3"/>
<dbReference type="InterPro" id="IPR002542">
    <property type="entry name" value="T20D4.11-like_dom"/>
</dbReference>
<dbReference type="Pfam" id="PF01579">
    <property type="entry name" value="DUF19"/>
    <property type="match status" value="1"/>
</dbReference>
<dbReference type="OrthoDB" id="5860650at2759"/>
<dbReference type="EMBL" id="BX284601">
    <property type="protein sequence ID" value="CCD68133.1"/>
    <property type="molecule type" value="Genomic_DNA"/>
</dbReference>
<organism evidence="3 4">
    <name type="scientific">Caenorhabditis elegans</name>
    <dbReference type="NCBI Taxonomy" id="6239"/>
    <lineage>
        <taxon>Eukaryota</taxon>
        <taxon>Metazoa</taxon>
        <taxon>Ecdysozoa</taxon>
        <taxon>Nematoda</taxon>
        <taxon>Chromadorea</taxon>
        <taxon>Rhabditida</taxon>
        <taxon>Rhabditina</taxon>
        <taxon>Rhabditomorpha</taxon>
        <taxon>Rhabditoidea</taxon>
        <taxon>Rhabditidae</taxon>
        <taxon>Peloderinae</taxon>
        <taxon>Caenorhabditis</taxon>
    </lineage>
</organism>
<protein>
    <submittedName>
        <fullName evidence="3">T20D4.11-like domain-containing protein</fullName>
    </submittedName>
</protein>
<dbReference type="AlphaFoldDB" id="Q9N475"/>
<dbReference type="InParanoid" id="Q9N475"/>
<dbReference type="eggNOG" id="ENOG502RHZT">
    <property type="taxonomic scope" value="Eukaryota"/>
</dbReference>
<name>Q9N475_CAEEL</name>